<keyword evidence="2" id="KW-0597">Phosphoprotein</keyword>
<gene>
    <name evidence="15" type="ORF">IEQ34_006562</name>
</gene>
<evidence type="ECO:0000256" key="11">
    <source>
        <dbReference type="PROSITE-ProRule" id="PRU10141"/>
    </source>
</evidence>
<comment type="caution">
    <text evidence="15">The sequence shown here is derived from an EMBL/GenBank/DDBJ whole genome shotgun (WGS) entry which is preliminary data.</text>
</comment>
<dbReference type="EMBL" id="JAGFBR010000007">
    <property type="protein sequence ID" value="KAH0463776.1"/>
    <property type="molecule type" value="Genomic_DNA"/>
</dbReference>
<dbReference type="Pfam" id="PF13855">
    <property type="entry name" value="LRR_8"/>
    <property type="match status" value="1"/>
</dbReference>
<dbReference type="SUPFAM" id="SSF52058">
    <property type="entry name" value="L domain-like"/>
    <property type="match status" value="1"/>
</dbReference>
<feature type="transmembrane region" description="Helical" evidence="12">
    <location>
        <begin position="250"/>
        <end position="272"/>
    </location>
</feature>
<proteinExistence type="predicted"/>
<evidence type="ECO:0000256" key="12">
    <source>
        <dbReference type="SAM" id="Phobius"/>
    </source>
</evidence>
<dbReference type="PANTHER" id="PTHR48010:SF76">
    <property type="entry name" value="INACTIVE RECEPTOR KINASE RLK902-RELATED"/>
    <property type="match status" value="1"/>
</dbReference>
<comment type="subcellular location">
    <subcellularLocation>
        <location evidence="1">Cell membrane</location>
        <topology evidence="1">Single-pass membrane protein</topology>
    </subcellularLocation>
</comment>
<evidence type="ECO:0000313" key="16">
    <source>
        <dbReference type="Proteomes" id="UP000775213"/>
    </source>
</evidence>
<dbReference type="InterPro" id="IPR032675">
    <property type="entry name" value="LRR_dom_sf"/>
</dbReference>
<dbReference type="GO" id="GO:0004672">
    <property type="term" value="F:protein kinase activity"/>
    <property type="evidence" value="ECO:0007669"/>
    <property type="project" value="InterPro"/>
</dbReference>
<dbReference type="PANTHER" id="PTHR48010">
    <property type="entry name" value="OS05G0588300 PROTEIN"/>
    <property type="match status" value="1"/>
</dbReference>
<evidence type="ECO:0000256" key="10">
    <source>
        <dbReference type="ARBA" id="ARBA00023136"/>
    </source>
</evidence>
<keyword evidence="6" id="KW-0677">Repeat</keyword>
<dbReference type="Gene3D" id="3.30.200.20">
    <property type="entry name" value="Phosphorylase Kinase, domain 1"/>
    <property type="match status" value="1"/>
</dbReference>
<dbReference type="Proteomes" id="UP000775213">
    <property type="component" value="Unassembled WGS sequence"/>
</dbReference>
<dbReference type="InterPro" id="IPR013210">
    <property type="entry name" value="LRR_N_plant-typ"/>
</dbReference>
<feature type="signal peptide" evidence="13">
    <location>
        <begin position="1"/>
        <end position="22"/>
    </location>
</feature>
<keyword evidence="4 12" id="KW-0812">Transmembrane</keyword>
<keyword evidence="9 12" id="KW-1133">Transmembrane helix</keyword>
<dbReference type="InterPro" id="IPR017441">
    <property type="entry name" value="Protein_kinase_ATP_BS"/>
</dbReference>
<keyword evidence="8 11" id="KW-0067">ATP-binding</keyword>
<dbReference type="InterPro" id="IPR050994">
    <property type="entry name" value="At_inactive_RLKs"/>
</dbReference>
<evidence type="ECO:0000256" key="2">
    <source>
        <dbReference type="ARBA" id="ARBA00022553"/>
    </source>
</evidence>
<dbReference type="Pfam" id="PF08263">
    <property type="entry name" value="LRRNT_2"/>
    <property type="match status" value="1"/>
</dbReference>
<evidence type="ECO:0000256" key="8">
    <source>
        <dbReference type="ARBA" id="ARBA00022840"/>
    </source>
</evidence>
<dbReference type="PROSITE" id="PS50011">
    <property type="entry name" value="PROTEIN_KINASE_DOM"/>
    <property type="match status" value="1"/>
</dbReference>
<evidence type="ECO:0000256" key="7">
    <source>
        <dbReference type="ARBA" id="ARBA00022741"/>
    </source>
</evidence>
<keyword evidence="10 12" id="KW-0472">Membrane</keyword>
<evidence type="ECO:0000256" key="6">
    <source>
        <dbReference type="ARBA" id="ARBA00022737"/>
    </source>
</evidence>
<feature type="binding site" evidence="11">
    <location>
        <position position="350"/>
    </location>
    <ligand>
        <name>ATP</name>
        <dbReference type="ChEBI" id="CHEBI:30616"/>
    </ligand>
</feature>
<keyword evidence="3" id="KW-0433">Leucine-rich repeat</keyword>
<dbReference type="InterPro" id="IPR011009">
    <property type="entry name" value="Kinase-like_dom_sf"/>
</dbReference>
<evidence type="ECO:0000256" key="9">
    <source>
        <dbReference type="ARBA" id="ARBA00022989"/>
    </source>
</evidence>
<evidence type="ECO:0000256" key="3">
    <source>
        <dbReference type="ARBA" id="ARBA00022614"/>
    </source>
</evidence>
<dbReference type="InterPro" id="IPR001611">
    <property type="entry name" value="Leu-rich_rpt"/>
</dbReference>
<dbReference type="Pfam" id="PF07714">
    <property type="entry name" value="PK_Tyr_Ser-Thr"/>
    <property type="match status" value="1"/>
</dbReference>
<name>A0AAV7H5J5_DENCH</name>
<keyword evidence="5 13" id="KW-0732">Signal</keyword>
<keyword evidence="7 11" id="KW-0547">Nucleotide-binding</keyword>
<dbReference type="InterPro" id="IPR000719">
    <property type="entry name" value="Prot_kinase_dom"/>
</dbReference>
<evidence type="ECO:0000256" key="13">
    <source>
        <dbReference type="SAM" id="SignalP"/>
    </source>
</evidence>
<dbReference type="Pfam" id="PF00560">
    <property type="entry name" value="LRR_1"/>
    <property type="match status" value="1"/>
</dbReference>
<dbReference type="Gene3D" id="3.80.10.10">
    <property type="entry name" value="Ribonuclease Inhibitor"/>
    <property type="match status" value="2"/>
</dbReference>
<accession>A0AAV7H5J5</accession>
<dbReference type="FunFam" id="3.30.200.20:FF:000307">
    <property type="entry name" value="pollen receptor-like kinase 1"/>
    <property type="match status" value="1"/>
</dbReference>
<feature type="domain" description="Protein kinase" evidence="14">
    <location>
        <begin position="322"/>
        <end position="584"/>
    </location>
</feature>
<reference evidence="15 16" key="1">
    <citation type="journal article" date="2021" name="Hortic Res">
        <title>Chromosome-scale assembly of the Dendrobium chrysotoxum genome enhances the understanding of orchid evolution.</title>
        <authorList>
            <person name="Zhang Y."/>
            <person name="Zhang G.Q."/>
            <person name="Zhang D."/>
            <person name="Liu X.D."/>
            <person name="Xu X.Y."/>
            <person name="Sun W.H."/>
            <person name="Yu X."/>
            <person name="Zhu X."/>
            <person name="Wang Z.W."/>
            <person name="Zhao X."/>
            <person name="Zhong W.Y."/>
            <person name="Chen H."/>
            <person name="Yin W.L."/>
            <person name="Huang T."/>
            <person name="Niu S.C."/>
            <person name="Liu Z.J."/>
        </authorList>
    </citation>
    <scope>NUCLEOTIDE SEQUENCE [LARGE SCALE GENOMIC DNA]</scope>
    <source>
        <strain evidence="15">Lindl</strain>
    </source>
</reference>
<feature type="chain" id="PRO_5043485004" description="Protein kinase domain-containing protein" evidence="13">
    <location>
        <begin position="23"/>
        <end position="621"/>
    </location>
</feature>
<protein>
    <recommendedName>
        <fullName evidence="14">Protein kinase domain-containing protein</fullName>
    </recommendedName>
</protein>
<dbReference type="FunFam" id="3.80.10.10:FF:000234">
    <property type="entry name" value="Probable inactive receptor kinase RLK902"/>
    <property type="match status" value="1"/>
</dbReference>
<dbReference type="GO" id="GO:0005524">
    <property type="term" value="F:ATP binding"/>
    <property type="evidence" value="ECO:0007669"/>
    <property type="project" value="UniProtKB-UniRule"/>
</dbReference>
<dbReference type="GO" id="GO:0005886">
    <property type="term" value="C:plasma membrane"/>
    <property type="evidence" value="ECO:0007669"/>
    <property type="project" value="UniProtKB-SubCell"/>
</dbReference>
<keyword evidence="16" id="KW-1185">Reference proteome</keyword>
<evidence type="ECO:0000313" key="15">
    <source>
        <dbReference type="EMBL" id="KAH0463776.1"/>
    </source>
</evidence>
<sequence>MVSPPLLRRLLLTLLLFPLLAGGETNLNSDRAALLTLSITVGRTALQWNETNSPCTWHGVGCLHNRVVFLRLPAVGLFGEIPVGTLGNLTALRSLSLRFNNLSGGLPADLTGAVQLRNIYLQENRFSGDIPPVIFSLKKLIRLNLAGNGFTGGISPEFNNLSRLETLYLERNQLSGGIPDLNLPKLEQFNVSYNRLNGSVPPKLWKMPSSAFKGTSLCGGPLTPCPNGISSMTVPEVAGGEGGSKLSGGAIAGIVVGSTALAIILLILFVFLCRGSKARAPEAAAMVAKRPEVVLKKPEIGKRLMFLGNVGAPEFDLEDLLRASAEVLGKGTFGTVYKTELEVGTVVVVKRLRDVILAEEEFREKIEAVGYMNHENIVPLRAYYYSQNEKLLVYDYMPMGSIAALLHGNRRSGRTSLNWETRISIALSAARGIGYIHSTSPTASHGNIKSSNIFFNKSHTACVSDNGLAALVNPSSSPNSVSGYRAPELTNFRKISQKADVYSFGVLLLELLTGKSPEEGINLPQVVQAVLREEWSTDVLDLELLRQQNVEEMVQLLQIGINCTVQYPDRRPSMPEVIAQIEVISSSSRHAVEVQAQQQQQQQQKEEVVLSGNEAVNFVKD</sequence>
<evidence type="ECO:0000256" key="1">
    <source>
        <dbReference type="ARBA" id="ARBA00004162"/>
    </source>
</evidence>
<dbReference type="AlphaFoldDB" id="A0AAV7H5J5"/>
<evidence type="ECO:0000256" key="5">
    <source>
        <dbReference type="ARBA" id="ARBA00022729"/>
    </source>
</evidence>
<dbReference type="Gene3D" id="1.10.510.10">
    <property type="entry name" value="Transferase(Phosphotransferase) domain 1"/>
    <property type="match status" value="1"/>
</dbReference>
<dbReference type="PROSITE" id="PS00107">
    <property type="entry name" value="PROTEIN_KINASE_ATP"/>
    <property type="match status" value="1"/>
</dbReference>
<evidence type="ECO:0000256" key="4">
    <source>
        <dbReference type="ARBA" id="ARBA00022692"/>
    </source>
</evidence>
<dbReference type="SUPFAM" id="SSF56112">
    <property type="entry name" value="Protein kinase-like (PK-like)"/>
    <property type="match status" value="1"/>
</dbReference>
<dbReference type="InterPro" id="IPR001245">
    <property type="entry name" value="Ser-Thr/Tyr_kinase_cat_dom"/>
</dbReference>
<evidence type="ECO:0000259" key="14">
    <source>
        <dbReference type="PROSITE" id="PS50011"/>
    </source>
</evidence>
<organism evidence="15 16">
    <name type="scientific">Dendrobium chrysotoxum</name>
    <name type="common">Orchid</name>
    <dbReference type="NCBI Taxonomy" id="161865"/>
    <lineage>
        <taxon>Eukaryota</taxon>
        <taxon>Viridiplantae</taxon>
        <taxon>Streptophyta</taxon>
        <taxon>Embryophyta</taxon>
        <taxon>Tracheophyta</taxon>
        <taxon>Spermatophyta</taxon>
        <taxon>Magnoliopsida</taxon>
        <taxon>Liliopsida</taxon>
        <taxon>Asparagales</taxon>
        <taxon>Orchidaceae</taxon>
        <taxon>Epidendroideae</taxon>
        <taxon>Malaxideae</taxon>
        <taxon>Dendrobiinae</taxon>
        <taxon>Dendrobium</taxon>
    </lineage>
</organism>